<evidence type="ECO:0000313" key="4">
    <source>
        <dbReference type="Proteomes" id="UP000305517"/>
    </source>
</evidence>
<dbReference type="Pfam" id="PF11138">
    <property type="entry name" value="DUF2911"/>
    <property type="match status" value="1"/>
</dbReference>
<sequence>MSRLAGSAVAGVLLFTASAAQAQLSTPAASPKSTVQQRVGLTDVTITYSRPSARGRAVFGELVPFGKRWRTGANATTSIKFSDDVTVEGKKIPAGEYGIYTIPNKTEWLVVFNKSTKQGADVDNFKDDQDVARVSIKPYKLASKVETFTINFADLTPATANVDMQWELTGAKFKISADVEPKVMAQIDEKVVKNATPAANDLAAAALYYYDNGKDLNQALSWIQKANATEPKFWNVHTEAKIKLKLKDYVGAEASADQSRKLALEAKNIDYVKMNELLMIEAKNGGVAPSPDGKVKVKADDKKAEVKVKADDKKTEAKTKADGKKTEVKEKALYKPKADAKKTEEPAKKS</sequence>
<dbReference type="InterPro" id="IPR021314">
    <property type="entry name" value="DUF2911"/>
</dbReference>
<organism evidence="3 4">
    <name type="scientific">Hymenobacter jeollabukensis</name>
    <dbReference type="NCBI Taxonomy" id="2025313"/>
    <lineage>
        <taxon>Bacteria</taxon>
        <taxon>Pseudomonadati</taxon>
        <taxon>Bacteroidota</taxon>
        <taxon>Cytophagia</taxon>
        <taxon>Cytophagales</taxon>
        <taxon>Hymenobacteraceae</taxon>
        <taxon>Hymenobacter</taxon>
    </lineage>
</organism>
<evidence type="ECO:0000256" key="2">
    <source>
        <dbReference type="SAM" id="SignalP"/>
    </source>
</evidence>
<feature type="chain" id="PRO_5024397976" evidence="2">
    <location>
        <begin position="23"/>
        <end position="350"/>
    </location>
</feature>
<dbReference type="AlphaFoldDB" id="A0A5R8WKX7"/>
<accession>A0A5R8WKX7</accession>
<dbReference type="OrthoDB" id="195456at2"/>
<feature type="region of interest" description="Disordered" evidence="1">
    <location>
        <begin position="289"/>
        <end position="350"/>
    </location>
</feature>
<dbReference type="EMBL" id="VAJM01000013">
    <property type="protein sequence ID" value="TLM89560.1"/>
    <property type="molecule type" value="Genomic_DNA"/>
</dbReference>
<keyword evidence="4" id="KW-1185">Reference proteome</keyword>
<keyword evidence="2" id="KW-0732">Signal</keyword>
<evidence type="ECO:0000313" key="3">
    <source>
        <dbReference type="EMBL" id="TLM89560.1"/>
    </source>
</evidence>
<evidence type="ECO:0000256" key="1">
    <source>
        <dbReference type="SAM" id="MobiDB-lite"/>
    </source>
</evidence>
<protein>
    <submittedName>
        <fullName evidence="3">DUF2911 domain-containing protein</fullName>
    </submittedName>
</protein>
<gene>
    <name evidence="3" type="ORF">FDY95_20815</name>
</gene>
<feature type="signal peptide" evidence="2">
    <location>
        <begin position="1"/>
        <end position="22"/>
    </location>
</feature>
<feature type="compositionally biased region" description="Basic and acidic residues" evidence="1">
    <location>
        <begin position="293"/>
        <end position="350"/>
    </location>
</feature>
<reference evidence="3 4" key="1">
    <citation type="submission" date="2019-05" db="EMBL/GenBank/DDBJ databases">
        <title>Hymenobacter edaphi sp. nov., isolated from abandoned arsenic-contaminated farmland soil.</title>
        <authorList>
            <person name="Nie L."/>
        </authorList>
    </citation>
    <scope>NUCLEOTIDE SEQUENCE [LARGE SCALE GENOMIC DNA]</scope>
    <source>
        <strain evidence="3 4">1-3-3-8</strain>
    </source>
</reference>
<name>A0A5R8WKX7_9BACT</name>
<comment type="caution">
    <text evidence="3">The sequence shown here is derived from an EMBL/GenBank/DDBJ whole genome shotgun (WGS) entry which is preliminary data.</text>
</comment>
<dbReference type="Proteomes" id="UP000305517">
    <property type="component" value="Unassembled WGS sequence"/>
</dbReference>
<proteinExistence type="predicted"/>